<name>A0A0M3QTM8_DROBS</name>
<gene>
    <name evidence="3" type="ORF">Dbus_chr2Lg1244</name>
</gene>
<evidence type="ECO:0000313" key="4">
    <source>
        <dbReference type="Proteomes" id="UP000494163"/>
    </source>
</evidence>
<dbReference type="Proteomes" id="UP000494163">
    <property type="component" value="Chromosome 2L"/>
</dbReference>
<accession>A0A0M3QTM8</accession>
<dbReference type="AlphaFoldDB" id="A0A0M3QTM8"/>
<reference evidence="3 4" key="1">
    <citation type="submission" date="2015-08" db="EMBL/GenBank/DDBJ databases">
        <title>Ancestral chromatin configuration constrains chromatin evolution on differentiating sex chromosomes in Drosophila.</title>
        <authorList>
            <person name="Zhou Q."/>
            <person name="Bachtrog D."/>
        </authorList>
    </citation>
    <scope>NUCLEOTIDE SEQUENCE [LARGE SCALE GENOMIC DNA]</scope>
    <source>
        <tissue evidence="3">Whole larvae</tissue>
    </source>
</reference>
<evidence type="ECO:0000256" key="2">
    <source>
        <dbReference type="ARBA" id="ARBA00023180"/>
    </source>
</evidence>
<keyword evidence="2" id="KW-0325">Glycoprotein</keyword>
<keyword evidence="4" id="KW-1185">Reference proteome</keyword>
<dbReference type="OrthoDB" id="958254at2759"/>
<dbReference type="Pfam" id="PF03227">
    <property type="entry name" value="GILT"/>
    <property type="match status" value="1"/>
</dbReference>
<feature type="non-terminal residue" evidence="3">
    <location>
        <position position="1"/>
    </location>
</feature>
<comment type="similarity">
    <text evidence="1">Belongs to the GILT family.</text>
</comment>
<dbReference type="PANTHER" id="PTHR13234:SF71">
    <property type="entry name" value="GAMMA-INTERFERON-INDUCIBLE LYSOSOMAL THIOL REDUCTASE-LIKE PROTEIN"/>
    <property type="match status" value="1"/>
</dbReference>
<sequence length="187" mass="20730">LPVLVTVYYEALCPDSKFFITKQLLTTYKVAAPIMEVQLVPYGKAQTTTDADGKYIFNCQHGETECAGNIYHACVAEIVEDPLIRLEIVNCMIRDNRNPKEAMHKCAKQNSIENIDLIQKCYDSDHGAELLKLNGDATHALRPAVTFIPTVTLDGSQGKQASILKDLLAEVCKLAGNTEQTQRICNK</sequence>
<feature type="non-terminal residue" evidence="3">
    <location>
        <position position="187"/>
    </location>
</feature>
<dbReference type="EMBL" id="CP012523">
    <property type="protein sequence ID" value="ALC39159.1"/>
    <property type="molecule type" value="Genomic_DNA"/>
</dbReference>
<evidence type="ECO:0000256" key="1">
    <source>
        <dbReference type="ARBA" id="ARBA00005679"/>
    </source>
</evidence>
<evidence type="ECO:0000313" key="3">
    <source>
        <dbReference type="EMBL" id="ALC39159.1"/>
    </source>
</evidence>
<proteinExistence type="inferred from homology"/>
<dbReference type="InterPro" id="IPR004911">
    <property type="entry name" value="Interferon-induced_GILT"/>
</dbReference>
<dbReference type="GO" id="GO:0016671">
    <property type="term" value="F:oxidoreductase activity, acting on a sulfur group of donors, disulfide as acceptor"/>
    <property type="evidence" value="ECO:0007669"/>
    <property type="project" value="InterPro"/>
</dbReference>
<dbReference type="PANTHER" id="PTHR13234">
    <property type="entry name" value="GAMMA-INTERFERON INDUCIBLE LYSOSOMAL THIOL REDUCTASE GILT"/>
    <property type="match status" value="1"/>
</dbReference>
<protein>
    <submittedName>
        <fullName evidence="3">CG41378</fullName>
    </submittedName>
</protein>
<dbReference type="OMA" id="SHKEVCF"/>
<organism evidence="3 4">
    <name type="scientific">Drosophila busckii</name>
    <name type="common">Fruit fly</name>
    <dbReference type="NCBI Taxonomy" id="30019"/>
    <lineage>
        <taxon>Eukaryota</taxon>
        <taxon>Metazoa</taxon>
        <taxon>Ecdysozoa</taxon>
        <taxon>Arthropoda</taxon>
        <taxon>Hexapoda</taxon>
        <taxon>Insecta</taxon>
        <taxon>Pterygota</taxon>
        <taxon>Neoptera</taxon>
        <taxon>Endopterygota</taxon>
        <taxon>Diptera</taxon>
        <taxon>Brachycera</taxon>
        <taxon>Muscomorpha</taxon>
        <taxon>Ephydroidea</taxon>
        <taxon>Drosophilidae</taxon>
        <taxon>Drosophila</taxon>
    </lineage>
</organism>